<dbReference type="Proteomes" id="UP001163828">
    <property type="component" value="Unassembled WGS sequence"/>
</dbReference>
<keyword evidence="3" id="KW-0813">Transport</keyword>
<dbReference type="Pfam" id="PF08022">
    <property type="entry name" value="FAD_binding_8"/>
    <property type="match status" value="1"/>
</dbReference>
<comment type="catalytic activity">
    <reaction evidence="5">
        <text>2 a Fe(II)-siderophore + NADP(+) + H(+) = 2 a Fe(III)-siderophore + NADPH</text>
        <dbReference type="Rhea" id="RHEA:28795"/>
        <dbReference type="Rhea" id="RHEA-COMP:11342"/>
        <dbReference type="Rhea" id="RHEA-COMP:11344"/>
        <dbReference type="ChEBI" id="CHEBI:15378"/>
        <dbReference type="ChEBI" id="CHEBI:29033"/>
        <dbReference type="ChEBI" id="CHEBI:29034"/>
        <dbReference type="ChEBI" id="CHEBI:57783"/>
        <dbReference type="ChEBI" id="CHEBI:58349"/>
        <dbReference type="EC" id="1.16.1.9"/>
    </reaction>
</comment>
<accession>A0ABQ8QBM7</accession>
<dbReference type="InterPro" id="IPR013112">
    <property type="entry name" value="FAD-bd_8"/>
</dbReference>
<evidence type="ECO:0000256" key="3">
    <source>
        <dbReference type="ARBA" id="ARBA00022448"/>
    </source>
</evidence>
<evidence type="ECO:0000259" key="6">
    <source>
        <dbReference type="PROSITE" id="PS51384"/>
    </source>
</evidence>
<organism evidence="7 8">
    <name type="scientific">Lentinula boryana</name>
    <dbReference type="NCBI Taxonomy" id="40481"/>
    <lineage>
        <taxon>Eukaryota</taxon>
        <taxon>Fungi</taxon>
        <taxon>Dikarya</taxon>
        <taxon>Basidiomycota</taxon>
        <taxon>Agaricomycotina</taxon>
        <taxon>Agaricomycetes</taxon>
        <taxon>Agaricomycetidae</taxon>
        <taxon>Agaricales</taxon>
        <taxon>Marasmiineae</taxon>
        <taxon>Omphalotaceae</taxon>
        <taxon>Lentinula</taxon>
    </lineage>
</organism>
<gene>
    <name evidence="7" type="ORF">F5050DRAFT_1799886</name>
</gene>
<dbReference type="CDD" id="cd06186">
    <property type="entry name" value="NOX_Duox_like_FAD_NADP"/>
    <property type="match status" value="1"/>
</dbReference>
<dbReference type="SUPFAM" id="SSF63380">
    <property type="entry name" value="Riboflavin synthase domain-like"/>
    <property type="match status" value="1"/>
</dbReference>
<evidence type="ECO:0000256" key="5">
    <source>
        <dbReference type="ARBA" id="ARBA00048483"/>
    </source>
</evidence>
<comment type="caution">
    <text evidence="7">The sequence shown here is derived from an EMBL/GenBank/DDBJ whole genome shotgun (WGS) entry which is preliminary data.</text>
</comment>
<keyword evidence="8" id="KW-1185">Reference proteome</keyword>
<evidence type="ECO:0000256" key="1">
    <source>
        <dbReference type="ARBA" id="ARBA00004651"/>
    </source>
</evidence>
<protein>
    <recommendedName>
        <fullName evidence="2">ferric-chelate reductase (NADPH)</fullName>
        <ecNumber evidence="2">1.16.1.9</ecNumber>
    </recommendedName>
</protein>
<keyword evidence="4" id="KW-0472">Membrane</keyword>
<evidence type="ECO:0000256" key="2">
    <source>
        <dbReference type="ARBA" id="ARBA00012668"/>
    </source>
</evidence>
<dbReference type="InterPro" id="IPR017927">
    <property type="entry name" value="FAD-bd_FR_type"/>
</dbReference>
<evidence type="ECO:0000256" key="4">
    <source>
        <dbReference type="ARBA" id="ARBA00022475"/>
    </source>
</evidence>
<dbReference type="InterPro" id="IPR017938">
    <property type="entry name" value="Riboflavin_synthase-like_b-brl"/>
</dbReference>
<comment type="subcellular location">
    <subcellularLocation>
        <location evidence="1">Cell membrane</location>
        <topology evidence="1">Multi-pass membrane protein</topology>
    </subcellularLocation>
</comment>
<dbReference type="Gene3D" id="3.40.50.80">
    <property type="entry name" value="Nucleotide-binding domain of ferredoxin-NADP reductase (FNR) module"/>
    <property type="match status" value="1"/>
</dbReference>
<evidence type="ECO:0000313" key="7">
    <source>
        <dbReference type="EMBL" id="KAJ3995947.1"/>
    </source>
</evidence>
<proteinExistence type="predicted"/>
<keyword evidence="4" id="KW-1003">Cell membrane</keyword>
<dbReference type="PROSITE" id="PS51384">
    <property type="entry name" value="FAD_FR"/>
    <property type="match status" value="1"/>
</dbReference>
<dbReference type="InterPro" id="IPR039261">
    <property type="entry name" value="FNR_nucleotide-bd"/>
</dbReference>
<evidence type="ECO:0000313" key="8">
    <source>
        <dbReference type="Proteomes" id="UP001163828"/>
    </source>
</evidence>
<dbReference type="EMBL" id="MU790632">
    <property type="protein sequence ID" value="KAJ3995947.1"/>
    <property type="molecule type" value="Genomic_DNA"/>
</dbReference>
<dbReference type="EC" id="1.16.1.9" evidence="2"/>
<name>A0ABQ8QBM7_9AGAR</name>
<dbReference type="InterPro" id="IPR051410">
    <property type="entry name" value="Ferric/Cupric_Reductase"/>
</dbReference>
<dbReference type="PANTHER" id="PTHR32361">
    <property type="entry name" value="FERRIC/CUPRIC REDUCTASE TRANSMEMBRANE COMPONENT"/>
    <property type="match status" value="1"/>
</dbReference>
<feature type="domain" description="FAD-binding FR-type" evidence="6">
    <location>
        <begin position="20"/>
        <end position="140"/>
    </location>
</feature>
<reference evidence="7" key="1">
    <citation type="submission" date="2022-08" db="EMBL/GenBank/DDBJ databases">
        <authorList>
            <consortium name="DOE Joint Genome Institute"/>
            <person name="Min B."/>
            <person name="Riley R."/>
            <person name="Sierra-Patev S."/>
            <person name="Naranjo-Ortiz M."/>
            <person name="Looney B."/>
            <person name="Konkel Z."/>
            <person name="Slot J.C."/>
            <person name="Sakamoto Y."/>
            <person name="Steenwyk J.L."/>
            <person name="Rokas A."/>
            <person name="Carro J."/>
            <person name="Camarero S."/>
            <person name="Ferreira P."/>
            <person name="Molpeceres G."/>
            <person name="Ruiz-Duenas F.J."/>
            <person name="Serrano A."/>
            <person name="Henrissat B."/>
            <person name="Drula E."/>
            <person name="Hughes K.W."/>
            <person name="Mata J.L."/>
            <person name="Ishikawa N.K."/>
            <person name="Vargas-Isla R."/>
            <person name="Ushijima S."/>
            <person name="Smith C.A."/>
            <person name="Ahrendt S."/>
            <person name="Andreopoulos W."/>
            <person name="He G."/>
            <person name="Labutti K."/>
            <person name="Lipzen A."/>
            <person name="Ng V."/>
            <person name="Sandor L."/>
            <person name="Barry K."/>
            <person name="Martinez A.T."/>
            <person name="Xiao Y."/>
            <person name="Gibbons J.G."/>
            <person name="Terashima K."/>
            <person name="Hibbett D.S."/>
            <person name="Grigoriev I.V."/>
        </authorList>
    </citation>
    <scope>NUCLEOTIDE SEQUENCE</scope>
    <source>
        <strain evidence="7">TFB10827</strain>
    </source>
</reference>
<sequence length="250" mass="27367">MSFHYDVCKPWAYGCAIIYLIDLCLRATKTRLITATVRPLRELGVTRVEIPEISSGWRAGQHVRLRVISSGMGLLGWSGMHPLTIALVADSQEGLVLICKKAGSWTNKVFDIASSGIGVGSDEKRVSVMVEGPYGTYSECLHESTFAATVPAAGGSGINLATLTTVQDLIRKSLRKQSHDKLVELIWTVQDPCITESVFYTRAPTGAFPFAEDFFRSPCLTLSPGRPKLILILQDTIDRLLVGRHTVVAF</sequence>